<gene>
    <name evidence="1" type="ORF">RI138_17575</name>
</gene>
<name>A0ABY9VXQ4_9ACTN</name>
<proteinExistence type="predicted"/>
<protein>
    <submittedName>
        <fullName evidence="1">Uncharacterized protein</fullName>
    </submittedName>
</protein>
<accession>A0ABY9VXQ4</accession>
<evidence type="ECO:0000313" key="2">
    <source>
        <dbReference type="Proteomes" id="UP001303236"/>
    </source>
</evidence>
<evidence type="ECO:0000313" key="1">
    <source>
        <dbReference type="EMBL" id="WNF28498.1"/>
    </source>
</evidence>
<dbReference type="Proteomes" id="UP001303236">
    <property type="component" value="Chromosome"/>
</dbReference>
<reference evidence="1 2" key="1">
    <citation type="submission" date="2023-09" db="EMBL/GenBank/DDBJ databases">
        <title>Genome completion map analysis of the actinomycetes C11-1.</title>
        <authorList>
            <person name="Qin P."/>
            <person name="Guan P."/>
        </authorList>
    </citation>
    <scope>NUCLEOTIDE SEQUENCE [LARGE SCALE GENOMIC DNA]</scope>
    <source>
        <strain evidence="1 2">C11-1</strain>
    </source>
</reference>
<organism evidence="1 2">
    <name type="scientific">Streptomyces durocortorensis</name>
    <dbReference type="NCBI Taxonomy" id="2811104"/>
    <lineage>
        <taxon>Bacteria</taxon>
        <taxon>Bacillati</taxon>
        <taxon>Actinomycetota</taxon>
        <taxon>Actinomycetes</taxon>
        <taxon>Kitasatosporales</taxon>
        <taxon>Streptomycetaceae</taxon>
        <taxon>Streptomyces</taxon>
    </lineage>
</organism>
<keyword evidence="2" id="KW-1185">Reference proteome</keyword>
<sequence>MAPGWVGPAVPAWAVGPVGGAGDGDGDLRHSDAPWVRAAGSTDHLVTHLGPVKGELETAHQGLTAGAGALASLAELSSVRDSWERRLEGARGECGSLAGKLRAVARCQAEVNEVVRSSFDQVKTQSCGGAR</sequence>
<dbReference type="EMBL" id="CP134500">
    <property type="protein sequence ID" value="WNF28498.1"/>
    <property type="molecule type" value="Genomic_DNA"/>
</dbReference>